<comment type="caution">
    <text evidence="2">The sequence shown here is derived from an EMBL/GenBank/DDBJ whole genome shotgun (WGS) entry which is preliminary data.</text>
</comment>
<dbReference type="InterPro" id="IPR011467">
    <property type="entry name" value="DUF1573"/>
</dbReference>
<dbReference type="EMBL" id="JABBNU010000007">
    <property type="protein sequence ID" value="NMM49216.1"/>
    <property type="molecule type" value="Genomic_DNA"/>
</dbReference>
<dbReference type="AlphaFoldDB" id="A0A848J041"/>
<evidence type="ECO:0000313" key="3">
    <source>
        <dbReference type="Proteomes" id="UP000559010"/>
    </source>
</evidence>
<dbReference type="Pfam" id="PF07610">
    <property type="entry name" value="DUF1573"/>
    <property type="match status" value="2"/>
</dbReference>
<accession>A0A848J041</accession>
<reference evidence="2 3" key="1">
    <citation type="submission" date="2020-04" db="EMBL/GenBank/DDBJ databases">
        <title>Flammeovirgaceae bacterium KN852 isolated from deep sea.</title>
        <authorList>
            <person name="Zhang D.-C."/>
        </authorList>
    </citation>
    <scope>NUCLEOTIDE SEQUENCE [LARGE SCALE GENOMIC DNA]</scope>
    <source>
        <strain evidence="2 3">KN852</strain>
    </source>
</reference>
<keyword evidence="3" id="KW-1185">Reference proteome</keyword>
<evidence type="ECO:0000313" key="2">
    <source>
        <dbReference type="EMBL" id="NMM49216.1"/>
    </source>
</evidence>
<dbReference type="InterPro" id="IPR013783">
    <property type="entry name" value="Ig-like_fold"/>
</dbReference>
<dbReference type="NCBIfam" id="NF012200">
    <property type="entry name" value="choice_anch_D"/>
    <property type="match status" value="1"/>
</dbReference>
<dbReference type="PANTHER" id="PTHR37833:SF1">
    <property type="entry name" value="SIGNAL PEPTIDE PROTEIN"/>
    <property type="match status" value="1"/>
</dbReference>
<sequence>MIRSIVFLCFLAFFEISALAQAKIEFRQTKHNFGEIEEEGGPVKHTFVFENTGNDTLRIENVRASCGCTTPAWTKQDVMPGDTGYIIAEYNPFNRPGGFNKSLTVNSNADKQVTTLQISGRVKPKPKGPADDFPTAMGDLRVKFRALPLGNITNQGVVTKEFEIFNQGDEKMVFDPNQVTTPDHINLVFEPAVLNTEKRGKLIVYYDTKKKDDLGYFTEPVSFVTSEKTDSLKTLYVTAFIKEYFPPMTDAELAKAPKISISDRSHNLGTIKEGDVAESEFSISNFGKETLHIRKLLANCSCIEVTAEKDKLKPGQSTTIKVVFNSDGRVGYQTKNITIFSNDPVKSTVQVTVKAKIDN</sequence>
<protein>
    <submittedName>
        <fullName evidence="2">DUF1573 domain-containing protein</fullName>
    </submittedName>
</protein>
<dbReference type="RefSeq" id="WP_169682072.1">
    <property type="nucleotide sequence ID" value="NZ_JABBNU010000007.1"/>
</dbReference>
<dbReference type="PANTHER" id="PTHR37833">
    <property type="entry name" value="LIPOPROTEIN-RELATED"/>
    <property type="match status" value="1"/>
</dbReference>
<evidence type="ECO:0000256" key="1">
    <source>
        <dbReference type="SAM" id="SignalP"/>
    </source>
</evidence>
<dbReference type="Gene3D" id="2.60.40.10">
    <property type="entry name" value="Immunoglobulins"/>
    <property type="match status" value="2"/>
</dbReference>
<name>A0A848J041_9BACT</name>
<dbReference type="Proteomes" id="UP000559010">
    <property type="component" value="Unassembled WGS sequence"/>
</dbReference>
<feature type="chain" id="PRO_5032478434" evidence="1">
    <location>
        <begin position="21"/>
        <end position="359"/>
    </location>
</feature>
<organism evidence="2 3">
    <name type="scientific">Marinigracilibium pacificum</name>
    <dbReference type="NCBI Taxonomy" id="2729599"/>
    <lineage>
        <taxon>Bacteria</taxon>
        <taxon>Pseudomonadati</taxon>
        <taxon>Bacteroidota</taxon>
        <taxon>Cytophagia</taxon>
        <taxon>Cytophagales</taxon>
        <taxon>Flammeovirgaceae</taxon>
        <taxon>Marinigracilibium</taxon>
    </lineage>
</organism>
<keyword evidence="1" id="KW-0732">Signal</keyword>
<proteinExistence type="predicted"/>
<feature type="signal peptide" evidence="1">
    <location>
        <begin position="1"/>
        <end position="20"/>
    </location>
</feature>
<gene>
    <name evidence="2" type="ORF">HH304_12465</name>
</gene>